<proteinExistence type="predicted"/>
<dbReference type="GO" id="GO:0008081">
    <property type="term" value="F:phosphoric diester hydrolase activity"/>
    <property type="evidence" value="ECO:0007669"/>
    <property type="project" value="InterPro"/>
</dbReference>
<organism evidence="3 4">
    <name type="scientific">Thermoflavifilum thermophilum</name>
    <dbReference type="NCBI Taxonomy" id="1393122"/>
    <lineage>
        <taxon>Bacteria</taxon>
        <taxon>Pseudomonadati</taxon>
        <taxon>Bacteroidota</taxon>
        <taxon>Chitinophagia</taxon>
        <taxon>Chitinophagales</taxon>
        <taxon>Chitinophagaceae</taxon>
        <taxon>Thermoflavifilum</taxon>
    </lineage>
</organism>
<accession>A0A1I7MZK7</accession>
<feature type="domain" description="GP-PDE" evidence="2">
    <location>
        <begin position="38"/>
        <end position="310"/>
    </location>
</feature>
<evidence type="ECO:0000313" key="3">
    <source>
        <dbReference type="EMBL" id="SFV27775.1"/>
    </source>
</evidence>
<dbReference type="RefSeq" id="WP_177224053.1">
    <property type="nucleotide sequence ID" value="NZ_FPCJ01000001.1"/>
</dbReference>
<protein>
    <submittedName>
        <fullName evidence="3">Glycerophosphoryl diester phosphodiesterase</fullName>
    </submittedName>
</protein>
<evidence type="ECO:0000313" key="4">
    <source>
        <dbReference type="Proteomes" id="UP000199537"/>
    </source>
</evidence>
<dbReference type="AlphaFoldDB" id="A0A1I7MZK7"/>
<reference evidence="4" key="1">
    <citation type="submission" date="2016-10" db="EMBL/GenBank/DDBJ databases">
        <authorList>
            <person name="Varghese N."/>
            <person name="Submissions S."/>
        </authorList>
    </citation>
    <scope>NUCLEOTIDE SEQUENCE [LARGE SCALE GENOMIC DNA]</scope>
    <source>
        <strain evidence="4">DSM 14807</strain>
    </source>
</reference>
<keyword evidence="1" id="KW-1133">Transmembrane helix</keyword>
<sequence>MKLKFKNYYKENLCLLYFIIILTLLLGFKSLYFQKIKFYKVGHRGARGLIPENTIPSFKKAIEVGANTIEFDVHITKDGKVIIYHDASFNPDYTLKPDSTEIKQDERKTYTFYQMNYNEIRRFIIGVKKYKDFPYQELTKTYVPLLTEMIDSIEIFTKKYKYPKVTYLLEIKSDANTDGFEQPPPERYVEILMSQLRPYLTKLKDRLFIQSFDIRPLKILHKRFPDIRIGYLTSDKLKKFDQNISELGFKPDLYNPNFRLVNMELVEKCHSNNIKIFPWTVNDSFEINRLINMHVDGIITDYPNFFNDKK</sequence>
<dbReference type="Gene3D" id="3.20.20.190">
    <property type="entry name" value="Phosphatidylinositol (PI) phosphodiesterase"/>
    <property type="match status" value="1"/>
</dbReference>
<dbReference type="InterPro" id="IPR030395">
    <property type="entry name" value="GP_PDE_dom"/>
</dbReference>
<keyword evidence="4" id="KW-1185">Reference proteome</keyword>
<dbReference type="PROSITE" id="PS51704">
    <property type="entry name" value="GP_PDE"/>
    <property type="match status" value="1"/>
</dbReference>
<dbReference type="EMBL" id="FPCJ01000001">
    <property type="protein sequence ID" value="SFV27775.1"/>
    <property type="molecule type" value="Genomic_DNA"/>
</dbReference>
<dbReference type="SUPFAM" id="SSF51695">
    <property type="entry name" value="PLC-like phosphodiesterases"/>
    <property type="match status" value="1"/>
</dbReference>
<keyword evidence="1" id="KW-0812">Transmembrane</keyword>
<dbReference type="PROSITE" id="PS50007">
    <property type="entry name" value="PIPLC_X_DOMAIN"/>
    <property type="match status" value="1"/>
</dbReference>
<dbReference type="GO" id="GO:0006629">
    <property type="term" value="P:lipid metabolic process"/>
    <property type="evidence" value="ECO:0007669"/>
    <property type="project" value="InterPro"/>
</dbReference>
<name>A0A1I7MZK7_9BACT</name>
<dbReference type="STRING" id="1393122.SAMN05660895_0185"/>
<dbReference type="Proteomes" id="UP000199537">
    <property type="component" value="Unassembled WGS sequence"/>
</dbReference>
<evidence type="ECO:0000256" key="1">
    <source>
        <dbReference type="SAM" id="Phobius"/>
    </source>
</evidence>
<evidence type="ECO:0000259" key="2">
    <source>
        <dbReference type="PROSITE" id="PS51704"/>
    </source>
</evidence>
<gene>
    <name evidence="3" type="ORF">SAMN05660895_0185</name>
</gene>
<keyword evidence="1" id="KW-0472">Membrane</keyword>
<dbReference type="PANTHER" id="PTHR46211">
    <property type="entry name" value="GLYCEROPHOSPHORYL DIESTER PHOSPHODIESTERASE"/>
    <property type="match status" value="1"/>
</dbReference>
<dbReference type="Pfam" id="PF03009">
    <property type="entry name" value="GDPD"/>
    <property type="match status" value="1"/>
</dbReference>
<dbReference type="PANTHER" id="PTHR46211:SF14">
    <property type="entry name" value="GLYCEROPHOSPHODIESTER PHOSPHODIESTERASE"/>
    <property type="match status" value="1"/>
</dbReference>
<feature type="transmembrane region" description="Helical" evidence="1">
    <location>
        <begin position="12"/>
        <end position="33"/>
    </location>
</feature>
<dbReference type="InterPro" id="IPR017946">
    <property type="entry name" value="PLC-like_Pdiesterase_TIM-brl"/>
</dbReference>